<keyword evidence="3" id="KW-0520">NAD</keyword>
<comment type="caution">
    <text evidence="5">The sequence shown here is derived from an EMBL/GenBank/DDBJ whole genome shotgun (WGS) entry which is preliminary data.</text>
</comment>
<dbReference type="InterPro" id="IPR001509">
    <property type="entry name" value="Epimerase_deHydtase"/>
</dbReference>
<dbReference type="GO" id="GO:0016853">
    <property type="term" value="F:isomerase activity"/>
    <property type="evidence" value="ECO:0007669"/>
    <property type="project" value="UniProtKB-KW"/>
</dbReference>
<evidence type="ECO:0000313" key="6">
    <source>
        <dbReference type="Proteomes" id="UP000195101"/>
    </source>
</evidence>
<dbReference type="PANTHER" id="PTHR43103">
    <property type="entry name" value="NUCLEOSIDE-DIPHOSPHATE-SUGAR EPIMERASE"/>
    <property type="match status" value="1"/>
</dbReference>
<accession>A0A251YJB9</accession>
<protein>
    <submittedName>
        <fullName evidence="5">3 beta-hydroxysteroid dehydrogenase/Delta 5--&gt;4-isomerase</fullName>
    </submittedName>
</protein>
<evidence type="ECO:0000256" key="1">
    <source>
        <dbReference type="ARBA" id="ARBA00007637"/>
    </source>
</evidence>
<evidence type="ECO:0000259" key="4">
    <source>
        <dbReference type="Pfam" id="PF01370"/>
    </source>
</evidence>
<keyword evidence="2" id="KW-0560">Oxidoreductase</keyword>
<organism evidence="5 6">
    <name type="scientific">Clavibacter michiganensis</name>
    <dbReference type="NCBI Taxonomy" id="28447"/>
    <lineage>
        <taxon>Bacteria</taxon>
        <taxon>Bacillati</taxon>
        <taxon>Actinomycetota</taxon>
        <taxon>Actinomycetes</taxon>
        <taxon>Micrococcales</taxon>
        <taxon>Microbacteriaceae</taxon>
        <taxon>Clavibacter</taxon>
    </lineage>
</organism>
<feature type="domain" description="NAD-dependent epimerase/dehydratase" evidence="4">
    <location>
        <begin position="16"/>
        <end position="187"/>
    </location>
</feature>
<evidence type="ECO:0000313" key="5">
    <source>
        <dbReference type="EMBL" id="OUE24336.1"/>
    </source>
</evidence>
<dbReference type="EMBL" id="MDJZ01000016">
    <property type="protein sequence ID" value="OUE24336.1"/>
    <property type="molecule type" value="Genomic_DNA"/>
</dbReference>
<gene>
    <name evidence="5" type="ORF">BFL37_10520</name>
</gene>
<sequence>MRGASTMTRGSDMGTITITGGSGRIATSIRPLLLAAGHELRLLDVVEPPTPLAPGETSAVVDTTDVDACTEAFRGSDLVVHLAAHAAERPWEAIQAVNNDGAHAVHEAVVRAGVPRILAASSIHAVGFLPATEAAREDVPAPRPDTFYGLSKVLLEGLGSMYADRHGHVVVSVRIMTAEPEPSQARSVSTWLSAGDAARLVEAVLRLDGPGHRIVWGVSRNTRRWVSLAAGEAIGYFPEDDAEVFAHRFPELGEDTSPPAGVLLGSIFTEVELGSDMG</sequence>
<dbReference type="PANTHER" id="PTHR43103:SF5">
    <property type="entry name" value="4-EPIMERASE, PUTATIVE (AFU_ORTHOLOGUE AFUA_7G00360)-RELATED"/>
    <property type="match status" value="1"/>
</dbReference>
<dbReference type="SUPFAM" id="SSF51735">
    <property type="entry name" value="NAD(P)-binding Rossmann-fold domains"/>
    <property type="match status" value="1"/>
</dbReference>
<keyword evidence="5" id="KW-0413">Isomerase</keyword>
<dbReference type="GO" id="GO:0016491">
    <property type="term" value="F:oxidoreductase activity"/>
    <property type="evidence" value="ECO:0007669"/>
    <property type="project" value="UniProtKB-KW"/>
</dbReference>
<dbReference type="AlphaFoldDB" id="A0A251YJB9"/>
<keyword evidence="6" id="KW-1185">Reference proteome</keyword>
<comment type="similarity">
    <text evidence="1">Belongs to the NAD(P)-dependent epimerase/dehydratase family.</text>
</comment>
<proteinExistence type="inferred from homology"/>
<evidence type="ECO:0000256" key="2">
    <source>
        <dbReference type="ARBA" id="ARBA00023002"/>
    </source>
</evidence>
<reference evidence="5 6" key="1">
    <citation type="submission" date="2016-08" db="EMBL/GenBank/DDBJ databases">
        <title>Genome sequence of Clavibacter michiganensis spp strain CFBP8019.</title>
        <authorList>
            <person name="Thapa S.P."/>
            <person name="Coaker G."/>
            <person name="Jacques M.-A."/>
        </authorList>
    </citation>
    <scope>NUCLEOTIDE SEQUENCE [LARGE SCALE GENOMIC DNA]</scope>
    <source>
        <strain evidence="5">CFBP8019</strain>
    </source>
</reference>
<dbReference type="Proteomes" id="UP000195101">
    <property type="component" value="Unassembled WGS sequence"/>
</dbReference>
<name>A0A251YJB9_9MICO</name>
<dbReference type="Gene3D" id="3.40.50.720">
    <property type="entry name" value="NAD(P)-binding Rossmann-like Domain"/>
    <property type="match status" value="1"/>
</dbReference>
<dbReference type="InterPro" id="IPR036291">
    <property type="entry name" value="NAD(P)-bd_dom_sf"/>
</dbReference>
<evidence type="ECO:0000256" key="3">
    <source>
        <dbReference type="ARBA" id="ARBA00023027"/>
    </source>
</evidence>
<dbReference type="Pfam" id="PF01370">
    <property type="entry name" value="Epimerase"/>
    <property type="match status" value="1"/>
</dbReference>